<dbReference type="GO" id="GO:0017004">
    <property type="term" value="P:cytochrome complex assembly"/>
    <property type="evidence" value="ECO:0007669"/>
    <property type="project" value="UniProtKB-KW"/>
</dbReference>
<evidence type="ECO:0000256" key="5">
    <source>
        <dbReference type="ARBA" id="ARBA00022448"/>
    </source>
</evidence>
<dbReference type="Proteomes" id="UP000242502">
    <property type="component" value="Unassembled WGS sequence"/>
</dbReference>
<keyword evidence="5 12" id="KW-0813">Transport</keyword>
<gene>
    <name evidence="13" type="ORF">AB835_02370</name>
</gene>
<feature type="transmembrane region" description="Helical" evidence="12">
    <location>
        <begin position="20"/>
        <end position="41"/>
    </location>
</feature>
<sequence>MLFQFESLTDFMYMSGHGPYVWGSYIVTAIALGALVVLPLLKQRQSFIRLKRQQRIEAGQSQSLIIK</sequence>
<organism evidence="13 14">
    <name type="scientific">Candidatus Endobugula sertula</name>
    <name type="common">Bugula neritina bacterial symbiont</name>
    <dbReference type="NCBI Taxonomy" id="62101"/>
    <lineage>
        <taxon>Bacteria</taxon>
        <taxon>Pseudomonadati</taxon>
        <taxon>Pseudomonadota</taxon>
        <taxon>Gammaproteobacteria</taxon>
        <taxon>Cellvibrionales</taxon>
        <taxon>Cellvibrionaceae</taxon>
        <taxon>Candidatus Endobugula</taxon>
    </lineage>
</organism>
<keyword evidence="8 12" id="KW-0812">Transmembrane</keyword>
<dbReference type="PANTHER" id="PTHR37531:SF1">
    <property type="entry name" value="HEME EXPORTER PROTEIN D"/>
    <property type="match status" value="1"/>
</dbReference>
<keyword evidence="9 12" id="KW-0201">Cytochrome c-type biogenesis</keyword>
<keyword evidence="10 12" id="KW-1133">Transmembrane helix</keyword>
<dbReference type="PANTHER" id="PTHR37531">
    <property type="entry name" value="HEME EXPORTER PROTEIN D"/>
    <property type="match status" value="1"/>
</dbReference>
<evidence type="ECO:0000256" key="7">
    <source>
        <dbReference type="ARBA" id="ARBA00022519"/>
    </source>
</evidence>
<comment type="subcellular location">
    <subcellularLocation>
        <location evidence="2 12">Cell inner membrane</location>
        <topology evidence="2 12">Single-pass membrane protein</topology>
    </subcellularLocation>
</comment>
<evidence type="ECO:0000256" key="11">
    <source>
        <dbReference type="ARBA" id="ARBA00023136"/>
    </source>
</evidence>
<evidence type="ECO:0000256" key="4">
    <source>
        <dbReference type="ARBA" id="ARBA00016461"/>
    </source>
</evidence>
<proteinExistence type="inferred from homology"/>
<evidence type="ECO:0000256" key="3">
    <source>
        <dbReference type="ARBA" id="ARBA00008741"/>
    </source>
</evidence>
<evidence type="ECO:0000256" key="6">
    <source>
        <dbReference type="ARBA" id="ARBA00022475"/>
    </source>
</evidence>
<evidence type="ECO:0000256" key="12">
    <source>
        <dbReference type="RuleBase" id="RU363101"/>
    </source>
</evidence>
<name>A0A1D2QT33_9GAMM</name>
<dbReference type="GO" id="GO:0005886">
    <property type="term" value="C:plasma membrane"/>
    <property type="evidence" value="ECO:0007669"/>
    <property type="project" value="UniProtKB-SubCell"/>
</dbReference>
<keyword evidence="7 12" id="KW-0997">Cell inner membrane</keyword>
<evidence type="ECO:0000313" key="14">
    <source>
        <dbReference type="Proteomes" id="UP000242502"/>
    </source>
</evidence>
<accession>A0A1D2QT33</accession>
<evidence type="ECO:0000256" key="1">
    <source>
        <dbReference type="ARBA" id="ARBA00002442"/>
    </source>
</evidence>
<dbReference type="InterPro" id="IPR052075">
    <property type="entry name" value="Heme_exporter_D"/>
</dbReference>
<dbReference type="GO" id="GO:1903607">
    <property type="term" value="P:cytochrome c biosynthetic process"/>
    <property type="evidence" value="ECO:0007669"/>
    <property type="project" value="TreeGrafter"/>
</dbReference>
<dbReference type="InterPro" id="IPR007078">
    <property type="entry name" value="Haem_export_protD_CcmD"/>
</dbReference>
<dbReference type="GO" id="GO:0015886">
    <property type="term" value="P:heme transport"/>
    <property type="evidence" value="ECO:0007669"/>
    <property type="project" value="InterPro"/>
</dbReference>
<comment type="similarity">
    <text evidence="3 12">Belongs to the CcmD/CycX/HelD family.</text>
</comment>
<comment type="function">
    <text evidence="1 12">Required for the export of heme to the periplasm for the biogenesis of c-type cytochromes.</text>
</comment>
<keyword evidence="6 12" id="KW-1003">Cell membrane</keyword>
<dbReference type="EMBL" id="MDLC01000005">
    <property type="protein sequence ID" value="ODS24758.1"/>
    <property type="molecule type" value="Genomic_DNA"/>
</dbReference>
<dbReference type="Pfam" id="PF04995">
    <property type="entry name" value="CcmD"/>
    <property type="match status" value="1"/>
</dbReference>
<comment type="caution">
    <text evidence="13">The sequence shown here is derived from an EMBL/GenBank/DDBJ whole genome shotgun (WGS) entry which is preliminary data.</text>
</comment>
<evidence type="ECO:0000256" key="10">
    <source>
        <dbReference type="ARBA" id="ARBA00022989"/>
    </source>
</evidence>
<evidence type="ECO:0000256" key="8">
    <source>
        <dbReference type="ARBA" id="ARBA00022692"/>
    </source>
</evidence>
<reference evidence="13 14" key="1">
    <citation type="journal article" date="2016" name="Appl. Environ. Microbiol.">
        <title>Lack of Overt Genome Reduction in the Bryostatin-Producing Bryozoan Symbiont "Candidatus Endobugula sertula".</title>
        <authorList>
            <person name="Miller I.J."/>
            <person name="Vanee N."/>
            <person name="Fong S.S."/>
            <person name="Lim-Fong G.E."/>
            <person name="Kwan J.C."/>
        </authorList>
    </citation>
    <scope>NUCLEOTIDE SEQUENCE [LARGE SCALE GENOMIC DNA]</scope>
    <source>
        <strain evidence="13">AB1-4</strain>
    </source>
</reference>
<keyword evidence="11 12" id="KW-0472">Membrane</keyword>
<protein>
    <recommendedName>
        <fullName evidence="4 12">Heme exporter protein D</fullName>
    </recommendedName>
</protein>
<dbReference type="NCBIfam" id="TIGR03141">
    <property type="entry name" value="cytochro_ccmD"/>
    <property type="match status" value="1"/>
</dbReference>
<dbReference type="AlphaFoldDB" id="A0A1D2QT33"/>
<dbReference type="STRING" id="62101.AB835_02370"/>
<evidence type="ECO:0000256" key="9">
    <source>
        <dbReference type="ARBA" id="ARBA00022748"/>
    </source>
</evidence>
<evidence type="ECO:0000256" key="2">
    <source>
        <dbReference type="ARBA" id="ARBA00004377"/>
    </source>
</evidence>
<evidence type="ECO:0000313" key="13">
    <source>
        <dbReference type="EMBL" id="ODS24758.1"/>
    </source>
</evidence>